<dbReference type="Gene3D" id="1.10.287.260">
    <property type="match status" value="1"/>
</dbReference>
<reference evidence="11 12" key="1">
    <citation type="journal article" date="2013" name="Genome Announc.">
        <title>Complete Genome of Acinetobacter baumannii Podophage Petty.</title>
        <authorList>
            <person name="Mumm I.P."/>
            <person name="Wood T.L."/>
            <person name="Chamakura K.R."/>
            <person name="Kuty Everett G.F."/>
        </authorList>
    </citation>
    <scope>NUCLEOTIDE SEQUENCE [LARGE SCALE GENOMIC DNA]</scope>
</reference>
<dbReference type="RefSeq" id="YP_009006523.1">
    <property type="nucleotide sequence ID" value="NC_023570.1"/>
</dbReference>
<evidence type="ECO:0000313" key="12">
    <source>
        <dbReference type="Proteomes" id="UP000017654"/>
    </source>
</evidence>
<accession>U5PZM8</accession>
<dbReference type="SMART" id="SM01311">
    <property type="entry name" value="RPOL_N"/>
    <property type="match status" value="1"/>
</dbReference>
<evidence type="ECO:0000256" key="2">
    <source>
        <dbReference type="ARBA" id="ARBA00012418"/>
    </source>
</evidence>
<dbReference type="PROSITE" id="PS00489">
    <property type="entry name" value="RNA_POL_PHAGE_2"/>
    <property type="match status" value="1"/>
</dbReference>
<evidence type="ECO:0000256" key="9">
    <source>
        <dbReference type="RuleBase" id="RU003805"/>
    </source>
</evidence>
<dbReference type="GO" id="GO:0000428">
    <property type="term" value="C:DNA-directed RNA polymerase complex"/>
    <property type="evidence" value="ECO:0007669"/>
    <property type="project" value="UniProtKB-KW"/>
</dbReference>
<comment type="function">
    <text evidence="9">DNA-dependent RNA polymerase catalyzes the transcription of DNA into RNA using the four ribonucleoside triphosphates as substrates.</text>
</comment>
<dbReference type="GO" id="GO:0003899">
    <property type="term" value="F:DNA-directed RNA polymerase activity"/>
    <property type="evidence" value="ECO:0007669"/>
    <property type="project" value="UniProtKB-EC"/>
</dbReference>
<dbReference type="Gene3D" id="1.10.150.20">
    <property type="entry name" value="5' to 3' exonuclease, C-terminal subdomain"/>
    <property type="match status" value="1"/>
</dbReference>
<keyword evidence="4 9" id="KW-0808">Transferase</keyword>
<dbReference type="KEGG" id="vg:18503464"/>
<dbReference type="InterPro" id="IPR002092">
    <property type="entry name" value="DNA-dir_Rpol_phage-type"/>
</dbReference>
<dbReference type="Pfam" id="PF00940">
    <property type="entry name" value="RNA_pol"/>
    <property type="match status" value="1"/>
</dbReference>
<dbReference type="InterPro" id="IPR024075">
    <property type="entry name" value="DNA-dir_RNA_pol_helix_hairp_sf"/>
</dbReference>
<sequence>MQDLYERQLALEEEYSNASLAAGQQVVLDAFKQGRAADISAGRVLLAKAFEAGLEQFTVALAKPSRGLAGKYRKLLHYAPPDVLVMAGLREVINACASAEPVSMQYVLTRVGRIIEAESMLACMQQVNAQYTNRTVQYLDSAGTKSITHRYRTFLSGAQNMGMDWEIWSNTERVQVARILLTELYEATGLFKWVTPQYNSSHTQYYLEPSEALAKHFQDIQSAARAVIKYPPMLIKPMDWEGYMNGGYLTEWFRHNSPMCSLRYVRQIDRNWIVKGLSDEAAQPVRDAMNKAQSTAYRVNKQVLEVLRKATAMRVGILGLPSFAELPQPEFPLADGWQKDDATESELEIFQLWKSRMAAWYTAENKRKGRHTGILIKLRELTRYKDEEALYFPTFIDWRGRLYFRSALNPQANDAVKGCLEFANGKPLGKDGLFWLKVHVANCCGYDKHDPELKAKWTDENWTQIEDFINNPLDVDAPEPDTAFTLLQAGLALQAALSLENPEAYVCHVPVAMDATCSGLQHLSALTRDPVGAYYTNLIDNGTDKKSDIYLRVASVADETKADFCLRKKTIKGKVENVADLVLEHYWKERSISRNMAKKPVMTFVYGSTLLSTIESIALDMSEGGMPVIEEDGKVIYSHTALATPIGKALRRGVLETVPEAAKMMSYLQKIVRSHKDQCMRWFTPVGVPVVNWTEGTTDKRINIRSMGVEKVLMIFRTGEYDTRRAANGIVPNFVHSMDSAHLCATINHFEGDVLPIHDSFATHPSDVSALHTSLRSTFVELYQNFKIEDFLEFNSVDYEEHTPPPQGNLDLSHVINSRYMFG</sequence>
<dbReference type="PANTHER" id="PTHR10102">
    <property type="entry name" value="DNA-DIRECTED RNA POLYMERASE, MITOCHONDRIAL"/>
    <property type="match status" value="1"/>
</dbReference>
<dbReference type="Gene3D" id="1.10.287.280">
    <property type="match status" value="1"/>
</dbReference>
<dbReference type="GO" id="GO:0006351">
    <property type="term" value="P:DNA-templated transcription"/>
    <property type="evidence" value="ECO:0007669"/>
    <property type="project" value="InterPro"/>
</dbReference>
<proteinExistence type="inferred from homology"/>
<keyword evidence="7" id="KW-1195">Viral transcription</keyword>
<dbReference type="EMBL" id="KF669656">
    <property type="protein sequence ID" value="AGY47998.1"/>
    <property type="molecule type" value="Genomic_DNA"/>
</dbReference>
<gene>
    <name evidence="11" type="ORF">Petty_26</name>
</gene>
<dbReference type="InterPro" id="IPR043502">
    <property type="entry name" value="DNA/RNA_pol_sf"/>
</dbReference>
<dbReference type="InterPro" id="IPR046950">
    <property type="entry name" value="DNA-dir_Rpol_C_phage-type"/>
</dbReference>
<evidence type="ECO:0000256" key="8">
    <source>
        <dbReference type="ARBA" id="ARBA00048552"/>
    </source>
</evidence>
<evidence type="ECO:0000256" key="7">
    <source>
        <dbReference type="ARBA" id="ARBA00023314"/>
    </source>
</evidence>
<protein>
    <recommendedName>
        <fullName evidence="2 9">DNA-directed RNA polymerase</fullName>
        <ecNumber evidence="2 9">2.7.7.6</ecNumber>
    </recommendedName>
</protein>
<comment type="catalytic activity">
    <reaction evidence="8 9">
        <text>RNA(n) + a ribonucleoside 5'-triphosphate = RNA(n+1) + diphosphate</text>
        <dbReference type="Rhea" id="RHEA:21248"/>
        <dbReference type="Rhea" id="RHEA-COMP:14527"/>
        <dbReference type="Rhea" id="RHEA-COMP:17342"/>
        <dbReference type="ChEBI" id="CHEBI:33019"/>
        <dbReference type="ChEBI" id="CHEBI:61557"/>
        <dbReference type="ChEBI" id="CHEBI:140395"/>
        <dbReference type="EC" id="2.7.7.6"/>
    </reaction>
</comment>
<dbReference type="PROSITE" id="PS00900">
    <property type="entry name" value="RNA_POL_PHAGE_1"/>
    <property type="match status" value="1"/>
</dbReference>
<dbReference type="GO" id="GO:0019083">
    <property type="term" value="P:viral transcription"/>
    <property type="evidence" value="ECO:0007669"/>
    <property type="project" value="UniProtKB-KW"/>
</dbReference>
<dbReference type="InterPro" id="IPR029262">
    <property type="entry name" value="RPOL_N"/>
</dbReference>
<keyword evidence="3 9" id="KW-0240">DNA-directed RNA polymerase</keyword>
<evidence type="ECO:0000256" key="5">
    <source>
        <dbReference type="ARBA" id="ARBA00022695"/>
    </source>
</evidence>
<evidence type="ECO:0000256" key="1">
    <source>
        <dbReference type="ARBA" id="ARBA00009493"/>
    </source>
</evidence>
<organism evidence="11 12">
    <name type="scientific">Acinetobacter phage Petty</name>
    <dbReference type="NCBI Taxonomy" id="1406779"/>
    <lineage>
        <taxon>Viruses</taxon>
        <taxon>Duplodnaviria</taxon>
        <taxon>Heunggongvirae</taxon>
        <taxon>Uroviricota</taxon>
        <taxon>Caudoviricetes</taxon>
        <taxon>Autographivirales</taxon>
        <taxon>Autoscriptoviridae</taxon>
        <taxon>Beijerinckvirinae</taxon>
        <taxon>Pettyvirus</taxon>
        <taxon>Pettyvirus petty</taxon>
    </lineage>
</organism>
<dbReference type="SUPFAM" id="SSF56672">
    <property type="entry name" value="DNA/RNA polymerases"/>
    <property type="match status" value="1"/>
</dbReference>
<feature type="domain" description="DNA-directed RNA polymerase N-terminal" evidence="10">
    <location>
        <begin position="6"/>
        <end position="294"/>
    </location>
</feature>
<keyword evidence="6 9" id="KW-0804">Transcription</keyword>
<name>U5PZM8_9CAUD</name>
<evidence type="ECO:0000313" key="11">
    <source>
        <dbReference type="EMBL" id="AGY47998.1"/>
    </source>
</evidence>
<dbReference type="Proteomes" id="UP000017654">
    <property type="component" value="Segment"/>
</dbReference>
<dbReference type="OrthoDB" id="309at10239"/>
<dbReference type="GeneID" id="18503464"/>
<evidence type="ECO:0000256" key="4">
    <source>
        <dbReference type="ARBA" id="ARBA00022679"/>
    </source>
</evidence>
<comment type="similarity">
    <text evidence="1 9">Belongs to the phage and mitochondrial RNA polymerase family.</text>
</comment>
<evidence type="ECO:0000256" key="6">
    <source>
        <dbReference type="ARBA" id="ARBA00023163"/>
    </source>
</evidence>
<dbReference type="PANTHER" id="PTHR10102:SF0">
    <property type="entry name" value="DNA-DIRECTED RNA POLYMERASE, MITOCHONDRIAL"/>
    <property type="match status" value="1"/>
</dbReference>
<dbReference type="EC" id="2.7.7.6" evidence="2 9"/>
<dbReference type="Gene3D" id="1.10.1320.10">
    <property type="entry name" value="DNA-directed RNA polymerase, N-terminal domain"/>
    <property type="match status" value="1"/>
</dbReference>
<dbReference type="GO" id="GO:0003677">
    <property type="term" value="F:DNA binding"/>
    <property type="evidence" value="ECO:0007669"/>
    <property type="project" value="InterPro"/>
</dbReference>
<dbReference type="Pfam" id="PF14700">
    <property type="entry name" value="RPOL_N"/>
    <property type="match status" value="1"/>
</dbReference>
<evidence type="ECO:0000256" key="3">
    <source>
        <dbReference type="ARBA" id="ARBA00022478"/>
    </source>
</evidence>
<keyword evidence="12" id="KW-1185">Reference proteome</keyword>
<keyword evidence="5 9" id="KW-0548">Nucleotidyltransferase</keyword>
<evidence type="ECO:0000259" key="10">
    <source>
        <dbReference type="SMART" id="SM01311"/>
    </source>
</evidence>
<dbReference type="InterPro" id="IPR037159">
    <property type="entry name" value="RNA_POL_N_sf"/>
</dbReference>